<keyword evidence="1" id="KW-0472">Membrane</keyword>
<reference evidence="2 3" key="1">
    <citation type="submission" date="2021-06" db="EMBL/GenBank/DDBJ databases">
        <title>Complete genome of Haloferula helveola possessing various polysaccharide degrading enzymes.</title>
        <authorList>
            <person name="Takami H."/>
            <person name="Huang C."/>
            <person name="Hamasaki K."/>
        </authorList>
    </citation>
    <scope>NUCLEOTIDE SEQUENCE [LARGE SCALE GENOMIC DNA]</scope>
    <source>
        <strain evidence="2 3">CN-1</strain>
    </source>
</reference>
<evidence type="ECO:0000256" key="1">
    <source>
        <dbReference type="SAM" id="Phobius"/>
    </source>
</evidence>
<sequence>MAAAVLWALSICGQLVGSDVFVGVSWCVMIALSFPLAILSGAVSTMGPAPISSWILYLALMIPNCFVWGYGLAGLLRIAQIAIRPSSVDCSVPDYPTATTENQIVESGPGE</sequence>
<evidence type="ECO:0000313" key="2">
    <source>
        <dbReference type="EMBL" id="BCX46778.1"/>
    </source>
</evidence>
<feature type="transmembrane region" description="Helical" evidence="1">
    <location>
        <begin position="54"/>
        <end position="76"/>
    </location>
</feature>
<dbReference type="EMBL" id="AP024702">
    <property type="protein sequence ID" value="BCX46778.1"/>
    <property type="molecule type" value="Genomic_DNA"/>
</dbReference>
<dbReference type="Proteomes" id="UP001374893">
    <property type="component" value="Chromosome"/>
</dbReference>
<evidence type="ECO:0000313" key="3">
    <source>
        <dbReference type="Proteomes" id="UP001374893"/>
    </source>
</evidence>
<keyword evidence="1" id="KW-1133">Transmembrane helix</keyword>
<keyword evidence="1" id="KW-0812">Transmembrane</keyword>
<protein>
    <submittedName>
        <fullName evidence="2">Uncharacterized protein</fullName>
    </submittedName>
</protein>
<keyword evidence="3" id="KW-1185">Reference proteome</keyword>
<gene>
    <name evidence="2" type="ORF">HAHE_06860</name>
</gene>
<feature type="transmembrane region" description="Helical" evidence="1">
    <location>
        <begin position="28"/>
        <end position="47"/>
    </location>
</feature>
<accession>A0ABM7RAW8</accession>
<proteinExistence type="predicted"/>
<organism evidence="2 3">
    <name type="scientific">Haloferula helveola</name>
    <dbReference type="NCBI Taxonomy" id="490095"/>
    <lineage>
        <taxon>Bacteria</taxon>
        <taxon>Pseudomonadati</taxon>
        <taxon>Verrucomicrobiota</taxon>
        <taxon>Verrucomicrobiia</taxon>
        <taxon>Verrucomicrobiales</taxon>
        <taxon>Verrucomicrobiaceae</taxon>
        <taxon>Haloferula</taxon>
    </lineage>
</organism>
<name>A0ABM7RAW8_9BACT</name>